<feature type="compositionally biased region" description="Basic and acidic residues" evidence="1">
    <location>
        <begin position="448"/>
        <end position="458"/>
    </location>
</feature>
<evidence type="ECO:0000313" key="3">
    <source>
        <dbReference type="Proteomes" id="UP000286045"/>
    </source>
</evidence>
<name>A0A439CX36_9PEZI</name>
<feature type="region of interest" description="Disordered" evidence="1">
    <location>
        <begin position="161"/>
        <end position="209"/>
    </location>
</feature>
<protein>
    <recommendedName>
        <fullName evidence="4">LIM zinc-binding domain-containing protein</fullName>
    </recommendedName>
</protein>
<proteinExistence type="predicted"/>
<reference evidence="2 3" key="1">
    <citation type="submission" date="2018-12" db="EMBL/GenBank/DDBJ databases">
        <title>Draft genome sequence of Xylaria grammica IHI A82.</title>
        <authorList>
            <person name="Buettner E."/>
            <person name="Kellner H."/>
        </authorList>
    </citation>
    <scope>NUCLEOTIDE SEQUENCE [LARGE SCALE GENOMIC DNA]</scope>
    <source>
        <strain evidence="2 3">IHI A82</strain>
    </source>
</reference>
<feature type="compositionally biased region" description="Basic and acidic residues" evidence="1">
    <location>
        <begin position="333"/>
        <end position="343"/>
    </location>
</feature>
<feature type="compositionally biased region" description="Acidic residues" evidence="1">
    <location>
        <begin position="518"/>
        <end position="546"/>
    </location>
</feature>
<feature type="region of interest" description="Disordered" evidence="1">
    <location>
        <begin position="575"/>
        <end position="613"/>
    </location>
</feature>
<comment type="caution">
    <text evidence="2">The sequence shown here is derived from an EMBL/GenBank/DDBJ whole genome shotgun (WGS) entry which is preliminary data.</text>
</comment>
<dbReference type="STRING" id="363999.A0A439CX36"/>
<evidence type="ECO:0000313" key="2">
    <source>
        <dbReference type="EMBL" id="RWA06784.1"/>
    </source>
</evidence>
<dbReference type="Proteomes" id="UP000286045">
    <property type="component" value="Unassembled WGS sequence"/>
</dbReference>
<gene>
    <name evidence="2" type="ORF">EKO27_g8330</name>
</gene>
<feature type="compositionally biased region" description="Basic and acidic residues" evidence="1">
    <location>
        <begin position="585"/>
        <end position="600"/>
    </location>
</feature>
<feature type="region of interest" description="Disordered" evidence="1">
    <location>
        <begin position="323"/>
        <end position="563"/>
    </location>
</feature>
<accession>A0A439CX36</accession>
<feature type="compositionally biased region" description="Acidic residues" evidence="1">
    <location>
        <begin position="459"/>
        <end position="469"/>
    </location>
</feature>
<sequence length="640" mass="69268">MPPHRYPFTCTFCWTPSSGLPHVLGREARLACDACFRALLDLAVCWVCGEVVVRGDECVSLGWCFWHRACYGCLFCGNKGVVTAPGVAELFAEEREQGVGSGGEGEEMGRARQISEIPLCAHCAVACETDDRRSLLQRALRRIDAADAGLSRLRWRSKSARKESDMVSRNTATTQSLLGGDSSMDLVSPPPDLSPPSPVPCPPNAGGREADETIARLHYRRCRDPRFAELECLVPQHAALYVSIFDPVNAPAFRPSPAKPLPNWMRLLPCRDQRDCADTGEGGWAPRSVLDVHFPPAGEVVRPCAGGGGARSARAGTEACAVRQTSELGDGTDGDKLESRNGSKNEMGIVRPPTRLPASPSPPLLQQRSDEFKSTQVPEQPESECGSDGDGGSQGDAKRRASPPDFAYPHPYFPHENERRISPPKPYKRPSVVADEPLRRPSSTKGPVYERPDPNVKVEEDEGEDEDEDGCRAASPFTAASGEWNAEKGGRTDAAGPGGLKSETGKGKGKGKSVAWDETVEGGESDESCEEMPPETEGEVLDEGEDMREIEREQSPECPPQRCSSLQADAAWLRTRTPPAQSMEFLDRYRGDNAKGKDKGVGNGQKPRLLNPSLAVPGRRHARNIAGARACPTCGNVSNY</sequence>
<evidence type="ECO:0000256" key="1">
    <source>
        <dbReference type="SAM" id="MobiDB-lite"/>
    </source>
</evidence>
<feature type="compositionally biased region" description="Polar residues" evidence="1">
    <location>
        <begin position="167"/>
        <end position="177"/>
    </location>
</feature>
<keyword evidence="3" id="KW-1185">Reference proteome</keyword>
<organism evidence="2 3">
    <name type="scientific">Xylaria grammica</name>
    <dbReference type="NCBI Taxonomy" id="363999"/>
    <lineage>
        <taxon>Eukaryota</taxon>
        <taxon>Fungi</taxon>
        <taxon>Dikarya</taxon>
        <taxon>Ascomycota</taxon>
        <taxon>Pezizomycotina</taxon>
        <taxon>Sordariomycetes</taxon>
        <taxon>Xylariomycetidae</taxon>
        <taxon>Xylariales</taxon>
        <taxon>Xylariaceae</taxon>
        <taxon>Xylaria</taxon>
    </lineage>
</organism>
<dbReference type="EMBL" id="RYZI01000308">
    <property type="protein sequence ID" value="RWA06784.1"/>
    <property type="molecule type" value="Genomic_DNA"/>
</dbReference>
<feature type="compositionally biased region" description="Pro residues" evidence="1">
    <location>
        <begin position="188"/>
        <end position="203"/>
    </location>
</feature>
<dbReference type="AlphaFoldDB" id="A0A439CX36"/>
<evidence type="ECO:0008006" key="4">
    <source>
        <dbReference type="Google" id="ProtNLM"/>
    </source>
</evidence>